<dbReference type="SUPFAM" id="SSF53223">
    <property type="entry name" value="Aminoacid dehydrogenase-like, N-terminal domain"/>
    <property type="match status" value="1"/>
</dbReference>
<dbReference type="PANTHER" id="PTHR23406:SF90">
    <property type="entry name" value="MALIC ENZYME-RELATED"/>
    <property type="match status" value="1"/>
</dbReference>
<sequence>MDLKEPSDEIKKRLSRAKSTFDFHKPFEQQSLLPWSKSVLSGSEVLRNPHYNKGLGFTWEERRDLNIHGLLPPCYRSLETQSRQVMLNIKRMTNDLDKYMYLMGILDSNEKLFYRALAENLSTLMPIVYTPTVGLACQKFGHIFTNTRVVLKMILQGNVRTLAMSKTERRDGKCIYSIYMTQSGEKQTNKGNVDNNQRPWKNLPNAEALA</sequence>
<accession>X6M4L1</accession>
<keyword evidence="3" id="KW-1185">Reference proteome</keyword>
<proteinExistence type="predicted"/>
<dbReference type="InterPro" id="IPR046346">
    <property type="entry name" value="Aminoacid_DH-like_N_sf"/>
</dbReference>
<dbReference type="GO" id="GO:0004473">
    <property type="term" value="F:malate dehydrogenase (decarboxylating) (NADP+) activity"/>
    <property type="evidence" value="ECO:0007669"/>
    <property type="project" value="TreeGrafter"/>
</dbReference>
<feature type="domain" description="Malic enzyme N-terminal" evidence="1">
    <location>
        <begin position="107"/>
        <end position="160"/>
    </location>
</feature>
<evidence type="ECO:0000259" key="1">
    <source>
        <dbReference type="Pfam" id="PF00390"/>
    </source>
</evidence>
<organism evidence="2 3">
    <name type="scientific">Reticulomyxa filosa</name>
    <dbReference type="NCBI Taxonomy" id="46433"/>
    <lineage>
        <taxon>Eukaryota</taxon>
        <taxon>Sar</taxon>
        <taxon>Rhizaria</taxon>
        <taxon>Retaria</taxon>
        <taxon>Foraminifera</taxon>
        <taxon>Monothalamids</taxon>
        <taxon>Reticulomyxidae</taxon>
        <taxon>Reticulomyxa</taxon>
    </lineage>
</organism>
<evidence type="ECO:0000313" key="2">
    <source>
        <dbReference type="EMBL" id="ETO08586.1"/>
    </source>
</evidence>
<name>X6M4L1_RETFI</name>
<dbReference type="PANTHER" id="PTHR23406">
    <property type="entry name" value="MALIC ENZYME-RELATED"/>
    <property type="match status" value="1"/>
</dbReference>
<dbReference type="Pfam" id="PF00390">
    <property type="entry name" value="malic"/>
    <property type="match status" value="1"/>
</dbReference>
<dbReference type="Proteomes" id="UP000023152">
    <property type="component" value="Unassembled WGS sequence"/>
</dbReference>
<dbReference type="EMBL" id="ASPP01024876">
    <property type="protein sequence ID" value="ETO08586.1"/>
    <property type="molecule type" value="Genomic_DNA"/>
</dbReference>
<dbReference type="AlphaFoldDB" id="X6M4L1"/>
<dbReference type="InterPro" id="IPR037062">
    <property type="entry name" value="Malic_N_dom_sf"/>
</dbReference>
<protein>
    <submittedName>
        <fullName evidence="2">NADP-dependent malic enzyme</fullName>
    </submittedName>
</protein>
<evidence type="ECO:0000313" key="3">
    <source>
        <dbReference type="Proteomes" id="UP000023152"/>
    </source>
</evidence>
<gene>
    <name evidence="2" type="ORF">RFI_28804</name>
</gene>
<reference evidence="2 3" key="1">
    <citation type="journal article" date="2013" name="Curr. Biol.">
        <title>The Genome of the Foraminiferan Reticulomyxa filosa.</title>
        <authorList>
            <person name="Glockner G."/>
            <person name="Hulsmann N."/>
            <person name="Schleicher M."/>
            <person name="Noegel A.A."/>
            <person name="Eichinger L."/>
            <person name="Gallinger C."/>
            <person name="Pawlowski J."/>
            <person name="Sierra R."/>
            <person name="Euteneuer U."/>
            <person name="Pillet L."/>
            <person name="Moustafa A."/>
            <person name="Platzer M."/>
            <person name="Groth M."/>
            <person name="Szafranski K."/>
            <person name="Schliwa M."/>
        </authorList>
    </citation>
    <scope>NUCLEOTIDE SEQUENCE [LARGE SCALE GENOMIC DNA]</scope>
</reference>
<comment type="caution">
    <text evidence="2">The sequence shown here is derived from an EMBL/GenBank/DDBJ whole genome shotgun (WGS) entry which is preliminary data.</text>
</comment>
<dbReference type="GO" id="GO:0005739">
    <property type="term" value="C:mitochondrion"/>
    <property type="evidence" value="ECO:0007669"/>
    <property type="project" value="TreeGrafter"/>
</dbReference>
<dbReference type="Gene3D" id="3.40.50.10380">
    <property type="entry name" value="Malic enzyme, N-terminal domain"/>
    <property type="match status" value="1"/>
</dbReference>
<dbReference type="OrthoDB" id="5365701at2759"/>
<dbReference type="InterPro" id="IPR012301">
    <property type="entry name" value="Malic_N_dom"/>
</dbReference>
<dbReference type="GO" id="GO:0006108">
    <property type="term" value="P:malate metabolic process"/>
    <property type="evidence" value="ECO:0007669"/>
    <property type="project" value="TreeGrafter"/>
</dbReference>